<organism evidence="2">
    <name type="scientific">uncultured Rubrobacteraceae bacterium</name>
    <dbReference type="NCBI Taxonomy" id="349277"/>
    <lineage>
        <taxon>Bacteria</taxon>
        <taxon>Bacillati</taxon>
        <taxon>Actinomycetota</taxon>
        <taxon>Rubrobacteria</taxon>
        <taxon>Rubrobacterales</taxon>
        <taxon>Rubrobacteraceae</taxon>
        <taxon>environmental samples</taxon>
    </lineage>
</organism>
<evidence type="ECO:0000313" key="2">
    <source>
        <dbReference type="EMBL" id="CAA9454031.1"/>
    </source>
</evidence>
<gene>
    <name evidence="2" type="ORF">AVDCRST_MAG37-2702</name>
</gene>
<dbReference type="EMBL" id="CADCVD010000134">
    <property type="protein sequence ID" value="CAA9454031.1"/>
    <property type="molecule type" value="Genomic_DNA"/>
</dbReference>
<keyword evidence="1" id="KW-0175">Coiled coil</keyword>
<feature type="coiled-coil region" evidence="1">
    <location>
        <begin position="47"/>
        <end position="126"/>
    </location>
</feature>
<accession>A0A6J4QUP7</accession>
<protein>
    <submittedName>
        <fullName evidence="2">Uncharacterized protein</fullName>
    </submittedName>
</protein>
<reference evidence="2" key="1">
    <citation type="submission" date="2020-02" db="EMBL/GenBank/DDBJ databases">
        <authorList>
            <person name="Meier V. D."/>
        </authorList>
    </citation>
    <scope>NUCLEOTIDE SEQUENCE</scope>
    <source>
        <strain evidence="2">AVDCRST_MAG37</strain>
    </source>
</reference>
<sequence>MHERTGSESSIEELEAAVLGILDLYFEARIREITQAPRKVGPAVAVYEEARRRLAEAEEELEVIRRRKQEIKTGTVDAAVEDSGASELGKQLSKLQEEVRGLTEAEKAAQGQKEAAKEALRQTELDFEGDLALSADEVAAIALSKVEEIDAFKARLDGRFAEGRASALGAAI</sequence>
<dbReference type="AlphaFoldDB" id="A0A6J4QUP7"/>
<proteinExistence type="predicted"/>
<name>A0A6J4QUP7_9ACTN</name>
<evidence type="ECO:0000256" key="1">
    <source>
        <dbReference type="SAM" id="Coils"/>
    </source>
</evidence>